<sequence length="206" mass="23646">MKTEEKIIHLLKVNGSMTAQDLARETNVTTMGVRQHMLKFEDQGEVVYTDKKVARGRPTRYWSLTEKSHSRFPDGHESLTLKLIESVKQVFGEQGLDELIKQREKESYDAYSLVLGQHNNLLDKLQALAQLRSEEGYMANIKQQDGDYWLLENHCSICAAASQCLKFCRSELHLFESLLVNQASISREEHIMEGARRCAYKITPLV</sequence>
<accession>A0A4R6XME0</accession>
<keyword evidence="2" id="KW-1185">Reference proteome</keyword>
<dbReference type="PANTHER" id="PTHR30363">
    <property type="entry name" value="HTH-TYPE TRANSCRIPTIONAL REGULATOR SRLR-RELATED"/>
    <property type="match status" value="1"/>
</dbReference>
<dbReference type="InterPro" id="IPR050313">
    <property type="entry name" value="Carb_Metab_HTH_regulators"/>
</dbReference>
<evidence type="ECO:0000313" key="1">
    <source>
        <dbReference type="EMBL" id="TDR18463.1"/>
    </source>
</evidence>
<dbReference type="RefSeq" id="WP_099019542.1">
    <property type="nucleotide sequence ID" value="NZ_NIHB01000003.1"/>
</dbReference>
<reference evidence="1 2" key="1">
    <citation type="submission" date="2019-03" db="EMBL/GenBank/DDBJ databases">
        <title>Genomic Encyclopedia of Type Strains, Phase IV (KMG-IV): sequencing the most valuable type-strain genomes for metagenomic binning, comparative biology and taxonomic classification.</title>
        <authorList>
            <person name="Goeker M."/>
        </authorList>
    </citation>
    <scope>NUCLEOTIDE SEQUENCE [LARGE SCALE GENOMIC DNA]</scope>
    <source>
        <strain evidence="1 2">DSM 25488</strain>
    </source>
</reference>
<organism evidence="1 2">
    <name type="scientific">Marinicella litoralis</name>
    <dbReference type="NCBI Taxonomy" id="644220"/>
    <lineage>
        <taxon>Bacteria</taxon>
        <taxon>Pseudomonadati</taxon>
        <taxon>Pseudomonadota</taxon>
        <taxon>Gammaproteobacteria</taxon>
        <taxon>Lysobacterales</taxon>
        <taxon>Marinicellaceae</taxon>
        <taxon>Marinicella</taxon>
    </lineage>
</organism>
<name>A0A4R6XME0_9GAMM</name>
<proteinExistence type="predicted"/>
<dbReference type="InterPro" id="IPR036390">
    <property type="entry name" value="WH_DNA-bd_sf"/>
</dbReference>
<dbReference type="OrthoDB" id="155998at2"/>
<protein>
    <submittedName>
        <fullName evidence="1">Transcriptional regulator</fullName>
    </submittedName>
</protein>
<dbReference type="InterPro" id="IPR036388">
    <property type="entry name" value="WH-like_DNA-bd_sf"/>
</dbReference>
<dbReference type="SUPFAM" id="SSF46785">
    <property type="entry name" value="Winged helix' DNA-binding domain"/>
    <property type="match status" value="1"/>
</dbReference>
<dbReference type="EMBL" id="SNZB01000005">
    <property type="protein sequence ID" value="TDR18463.1"/>
    <property type="molecule type" value="Genomic_DNA"/>
</dbReference>
<dbReference type="PANTHER" id="PTHR30363:SF28">
    <property type="entry name" value="TRANSCRIPTIONAL REGULATORY PROTEIN-RELATED"/>
    <property type="match status" value="1"/>
</dbReference>
<dbReference type="AlphaFoldDB" id="A0A4R6XME0"/>
<gene>
    <name evidence="1" type="ORF">C8D91_2383</name>
</gene>
<dbReference type="Pfam" id="PF13412">
    <property type="entry name" value="HTH_24"/>
    <property type="match status" value="1"/>
</dbReference>
<dbReference type="Gene3D" id="1.10.10.10">
    <property type="entry name" value="Winged helix-like DNA-binding domain superfamily/Winged helix DNA-binding domain"/>
    <property type="match status" value="1"/>
</dbReference>
<comment type="caution">
    <text evidence="1">The sequence shown here is derived from an EMBL/GenBank/DDBJ whole genome shotgun (WGS) entry which is preliminary data.</text>
</comment>
<dbReference type="Proteomes" id="UP000295724">
    <property type="component" value="Unassembled WGS sequence"/>
</dbReference>
<evidence type="ECO:0000313" key="2">
    <source>
        <dbReference type="Proteomes" id="UP000295724"/>
    </source>
</evidence>